<name>A0ABM4CKC5_HYDVU</name>
<accession>A0ABM4CKC5</accession>
<evidence type="ECO:0000313" key="1">
    <source>
        <dbReference type="Proteomes" id="UP001652625"/>
    </source>
</evidence>
<sequence>MNLEKAKTEFTIKDAVTNIMQSVHEVIEISKSIDFKKQCLEVFSVNEFEDLKVDSSRKLTNLLKKRHGLHKKVDKDCLSSNISGSNCSQRSESSFFRSSNSILVEKSEITNHCLVKKCITSHYSPIRKRHRSEPLTSFPKNQIYSDVVSIDTESFQDLENIKFSNASNENVLDTSIISDFIENTEDLFSKEISNVNEKINTKETVNQPDIATFNEKFQTPSVQHVTSNEGSPISTSTYGQDSFSLLNKIITPDSFSSSDDNFEALDNLFFFNQCPKDYSVNQNR</sequence>
<proteinExistence type="predicted"/>
<dbReference type="Proteomes" id="UP001652625">
    <property type="component" value="Chromosome 09"/>
</dbReference>
<gene>
    <name evidence="2" type="primary">LOC124810959</name>
</gene>
<dbReference type="RefSeq" id="XP_065662221.1">
    <property type="nucleotide sequence ID" value="XM_065806149.1"/>
</dbReference>
<keyword evidence="1" id="KW-1185">Reference proteome</keyword>
<organism evidence="1 2">
    <name type="scientific">Hydra vulgaris</name>
    <name type="common">Hydra</name>
    <name type="synonym">Hydra attenuata</name>
    <dbReference type="NCBI Taxonomy" id="6087"/>
    <lineage>
        <taxon>Eukaryota</taxon>
        <taxon>Metazoa</taxon>
        <taxon>Cnidaria</taxon>
        <taxon>Hydrozoa</taxon>
        <taxon>Hydroidolina</taxon>
        <taxon>Anthoathecata</taxon>
        <taxon>Aplanulata</taxon>
        <taxon>Hydridae</taxon>
        <taxon>Hydra</taxon>
    </lineage>
</organism>
<dbReference type="GeneID" id="124810959"/>
<reference evidence="2" key="1">
    <citation type="submission" date="2025-08" db="UniProtKB">
        <authorList>
            <consortium name="RefSeq"/>
        </authorList>
    </citation>
    <scope>IDENTIFICATION</scope>
</reference>
<evidence type="ECO:0000313" key="2">
    <source>
        <dbReference type="RefSeq" id="XP_065662221.1"/>
    </source>
</evidence>
<protein>
    <submittedName>
        <fullName evidence="2">Uncharacterized protein LOC124810959 isoform X3</fullName>
    </submittedName>
</protein>